<evidence type="ECO:0000313" key="5">
    <source>
        <dbReference type="EMBL" id="AJD49246.1"/>
    </source>
</evidence>
<keyword evidence="2 5" id="KW-0489">Methyltransferase</keyword>
<sequence length="270" mass="29615">MTNDAPSPAETYEHYLSPAMADPFTRILLEIVGPQRGERVLDLACGTGSVARGVAPMIGTDGKVLALDINPDMLAVGQAQAAPTGALIEWREGSAVTLGLQDESFDLVLCQQGLQFFSDRTASLREMHRVLTAEGRAGISVWQSLDQHPLYREVFESTARHLGVAIADVSLSFSLGDADELRMLLNDAGFRRVEIHPRSLEVFLPMPERFVQLMVMGAATTVPLFAKLDSTARSELVEAVKEDTREVVHYYGDGDELRFMMFTHIVVAHG</sequence>
<dbReference type="PANTHER" id="PTHR43591">
    <property type="entry name" value="METHYLTRANSFERASE"/>
    <property type="match status" value="1"/>
</dbReference>
<keyword evidence="4" id="KW-0949">S-adenosyl-L-methionine</keyword>
<dbReference type="RefSeq" id="WP_008733959.1">
    <property type="nucleotide sequence ID" value="NZ_CP004387.1"/>
</dbReference>
<dbReference type="PANTHER" id="PTHR43591:SF24">
    <property type="entry name" value="2-METHOXY-6-POLYPRENYL-1,4-BENZOQUINOL METHYLASE, MITOCHONDRIAL"/>
    <property type="match status" value="1"/>
</dbReference>
<keyword evidence="1" id="KW-0474">Menaquinone biosynthesis</keyword>
<reference evidence="5 6" key="1">
    <citation type="journal article" date="2012" name="J. Bacteriol.">
        <title>Genome sequence of an alkane-degrading bacterium, Alcanivorax pacificus type strain W11-5, isolated from deep sea sediment.</title>
        <authorList>
            <person name="Lai Q."/>
            <person name="Shao Z."/>
        </authorList>
    </citation>
    <scope>NUCLEOTIDE SEQUENCE [LARGE SCALE GENOMIC DNA]</scope>
    <source>
        <strain evidence="5 6">W11-5</strain>
    </source>
</reference>
<dbReference type="GO" id="GO:0009234">
    <property type="term" value="P:menaquinone biosynthetic process"/>
    <property type="evidence" value="ECO:0007669"/>
    <property type="project" value="UniProtKB-KW"/>
</dbReference>
<evidence type="ECO:0000256" key="1">
    <source>
        <dbReference type="ARBA" id="ARBA00022428"/>
    </source>
</evidence>
<proteinExistence type="predicted"/>
<dbReference type="OrthoDB" id="5642573at2"/>
<dbReference type="Proteomes" id="UP000006764">
    <property type="component" value="Chromosome"/>
</dbReference>
<dbReference type="HOGENOM" id="CLU_037990_2_3_6"/>
<protein>
    <submittedName>
        <fullName evidence="5">Methyltransferase type 11</fullName>
    </submittedName>
</protein>
<keyword evidence="6" id="KW-1185">Reference proteome</keyword>
<dbReference type="GO" id="GO:0008168">
    <property type="term" value="F:methyltransferase activity"/>
    <property type="evidence" value="ECO:0007669"/>
    <property type="project" value="UniProtKB-KW"/>
</dbReference>
<dbReference type="InterPro" id="IPR004033">
    <property type="entry name" value="UbiE/COQ5_MeTrFase"/>
</dbReference>
<dbReference type="CDD" id="cd02440">
    <property type="entry name" value="AdoMet_MTases"/>
    <property type="match status" value="1"/>
</dbReference>
<dbReference type="PROSITE" id="PS51608">
    <property type="entry name" value="SAM_MT_UBIE"/>
    <property type="match status" value="1"/>
</dbReference>
<dbReference type="SUPFAM" id="SSF53335">
    <property type="entry name" value="S-adenosyl-L-methionine-dependent methyltransferases"/>
    <property type="match status" value="1"/>
</dbReference>
<dbReference type="GO" id="GO:0032259">
    <property type="term" value="P:methylation"/>
    <property type="evidence" value="ECO:0007669"/>
    <property type="project" value="UniProtKB-KW"/>
</dbReference>
<dbReference type="Pfam" id="PF01209">
    <property type="entry name" value="Ubie_methyltran"/>
    <property type="match status" value="1"/>
</dbReference>
<dbReference type="InterPro" id="IPR029063">
    <property type="entry name" value="SAM-dependent_MTases_sf"/>
</dbReference>
<dbReference type="AlphaFoldDB" id="A0A0B4XPV2"/>
<accession>A0A0B4XPV2</accession>
<gene>
    <name evidence="5" type="ORF">S7S_14170</name>
</gene>
<evidence type="ECO:0000256" key="2">
    <source>
        <dbReference type="ARBA" id="ARBA00022603"/>
    </source>
</evidence>
<dbReference type="STRING" id="391936.S7S_14170"/>
<dbReference type="Gene3D" id="3.40.50.150">
    <property type="entry name" value="Vaccinia Virus protein VP39"/>
    <property type="match status" value="1"/>
</dbReference>
<evidence type="ECO:0000313" key="6">
    <source>
        <dbReference type="Proteomes" id="UP000006764"/>
    </source>
</evidence>
<dbReference type="KEGG" id="apac:S7S_14170"/>
<evidence type="ECO:0000256" key="4">
    <source>
        <dbReference type="ARBA" id="ARBA00022691"/>
    </source>
</evidence>
<name>A0A0B4XPV2_9GAMM</name>
<dbReference type="EMBL" id="CP004387">
    <property type="protein sequence ID" value="AJD49246.1"/>
    <property type="molecule type" value="Genomic_DNA"/>
</dbReference>
<keyword evidence="3 5" id="KW-0808">Transferase</keyword>
<evidence type="ECO:0000256" key="3">
    <source>
        <dbReference type="ARBA" id="ARBA00022679"/>
    </source>
</evidence>
<organism evidence="5 6">
    <name type="scientific">Isoalcanivorax pacificus W11-5</name>
    <dbReference type="NCBI Taxonomy" id="391936"/>
    <lineage>
        <taxon>Bacteria</taxon>
        <taxon>Pseudomonadati</taxon>
        <taxon>Pseudomonadota</taxon>
        <taxon>Gammaproteobacteria</taxon>
        <taxon>Oceanospirillales</taxon>
        <taxon>Alcanivoracaceae</taxon>
        <taxon>Isoalcanivorax</taxon>
    </lineage>
</organism>